<keyword evidence="2" id="KW-0805">Transcription regulation</keyword>
<dbReference type="Pfam" id="PF04082">
    <property type="entry name" value="Fungal_trans"/>
    <property type="match status" value="1"/>
</dbReference>
<evidence type="ECO:0000313" key="9">
    <source>
        <dbReference type="Proteomes" id="UP001498421"/>
    </source>
</evidence>
<comment type="caution">
    <text evidence="8">The sequence shown here is derived from an EMBL/GenBank/DDBJ whole genome shotgun (WGS) entry which is preliminary data.</text>
</comment>
<evidence type="ECO:0000256" key="2">
    <source>
        <dbReference type="ARBA" id="ARBA00023015"/>
    </source>
</evidence>
<evidence type="ECO:0000256" key="4">
    <source>
        <dbReference type="ARBA" id="ARBA00023163"/>
    </source>
</evidence>
<dbReference type="InterPro" id="IPR007219">
    <property type="entry name" value="XnlR_reg_dom"/>
</dbReference>
<keyword evidence="5" id="KW-0539">Nucleus</keyword>
<evidence type="ECO:0000256" key="3">
    <source>
        <dbReference type="ARBA" id="ARBA00023125"/>
    </source>
</evidence>
<reference evidence="8 9" key="1">
    <citation type="journal article" date="2025" name="Microbiol. Resour. Announc.">
        <title>Draft genome sequences for Neonectria magnoliae and Neonectria punicea, canker pathogens of Liriodendron tulipifera and Acer saccharum in West Virginia.</title>
        <authorList>
            <person name="Petronek H.M."/>
            <person name="Kasson M.T."/>
            <person name="Metheny A.M."/>
            <person name="Stauder C.M."/>
            <person name="Lovett B."/>
            <person name="Lynch S.C."/>
            <person name="Garnas J.R."/>
            <person name="Kasson L.R."/>
            <person name="Stajich J.E."/>
        </authorList>
    </citation>
    <scope>NUCLEOTIDE SEQUENCE [LARGE SCALE GENOMIC DNA]</scope>
    <source>
        <strain evidence="8 9">NRRL 64651</strain>
    </source>
</reference>
<dbReference type="InterPro" id="IPR052073">
    <property type="entry name" value="Amide_Lactam_Regulators"/>
</dbReference>
<sequence length="547" mass="61909">MYERKGKFFSSPSTGGLAPILPREGESPSSQYRIGDNAYSEQDEEAAYPATEASWESQNFFSGLAASDLEPSVSHVEDDAEECSGNLVQVVYQDHLQFQDFGCNNIARLCFIGTEISNINYMVRQRSQHPRDDTIHHLPSRQLARKCTAHNPDRIPPEAFALPEKALVDELIHAYFSHVNCGWPIVDEEDFMTKYNARDSRNPPALTLLHAILLVGAHVLSRQRNDVAELKATFFSRAKTLLDARFEQDRTMHLQVALLMTWHSDGAEDILANSWQWVGHAARIALGLGMHRDSASSNLLPVYKRAWVRLWWVLVQFDVLVSVAYGRPQALNIDDSDVPTLTDAHFEGIPHAQRDFVIQHVRLCTILSKAMKQRGSLRSSPYANIQSIKQVDEALADFSMRLPEHMRLSLSNVDVWQSTLHLTYNNFLILLHRAPQNEVRNSPASELLNDLEICRDSAMTIALILEGLRTNGTLSGLWLSGINSLFTAILQVSTELDSNNPVVASKSLRRFDSLLLCLRELSRDWLYAMSILRLFEDRASKDRQRQC</sequence>
<evidence type="ECO:0000313" key="8">
    <source>
        <dbReference type="EMBL" id="KAK7428127.1"/>
    </source>
</evidence>
<dbReference type="PANTHER" id="PTHR47171">
    <property type="entry name" value="FARA-RELATED"/>
    <property type="match status" value="1"/>
</dbReference>
<evidence type="ECO:0000256" key="6">
    <source>
        <dbReference type="SAM" id="MobiDB-lite"/>
    </source>
</evidence>
<keyword evidence="3" id="KW-0238">DNA-binding</keyword>
<keyword evidence="9" id="KW-1185">Reference proteome</keyword>
<proteinExistence type="predicted"/>
<protein>
    <recommendedName>
        <fullName evidence="7">Xylanolytic transcriptional activator regulatory domain-containing protein</fullName>
    </recommendedName>
</protein>
<keyword evidence="1" id="KW-0862">Zinc</keyword>
<dbReference type="EMBL" id="JAZAVK010000045">
    <property type="protein sequence ID" value="KAK7428127.1"/>
    <property type="molecule type" value="Genomic_DNA"/>
</dbReference>
<dbReference type="SMART" id="SM00906">
    <property type="entry name" value="Fungal_trans"/>
    <property type="match status" value="1"/>
</dbReference>
<organism evidence="8 9">
    <name type="scientific">Neonectria magnoliae</name>
    <dbReference type="NCBI Taxonomy" id="2732573"/>
    <lineage>
        <taxon>Eukaryota</taxon>
        <taxon>Fungi</taxon>
        <taxon>Dikarya</taxon>
        <taxon>Ascomycota</taxon>
        <taxon>Pezizomycotina</taxon>
        <taxon>Sordariomycetes</taxon>
        <taxon>Hypocreomycetidae</taxon>
        <taxon>Hypocreales</taxon>
        <taxon>Nectriaceae</taxon>
        <taxon>Neonectria</taxon>
    </lineage>
</organism>
<evidence type="ECO:0000259" key="7">
    <source>
        <dbReference type="SMART" id="SM00906"/>
    </source>
</evidence>
<evidence type="ECO:0000256" key="5">
    <source>
        <dbReference type="ARBA" id="ARBA00023242"/>
    </source>
</evidence>
<dbReference type="Proteomes" id="UP001498421">
    <property type="component" value="Unassembled WGS sequence"/>
</dbReference>
<accession>A0ABR1I3M0</accession>
<dbReference type="CDD" id="cd12148">
    <property type="entry name" value="fungal_TF_MHR"/>
    <property type="match status" value="1"/>
</dbReference>
<keyword evidence="4" id="KW-0804">Transcription</keyword>
<gene>
    <name evidence="8" type="ORF">QQZ08_005366</name>
</gene>
<feature type="region of interest" description="Disordered" evidence="6">
    <location>
        <begin position="1"/>
        <end position="51"/>
    </location>
</feature>
<evidence type="ECO:0000256" key="1">
    <source>
        <dbReference type="ARBA" id="ARBA00022833"/>
    </source>
</evidence>
<name>A0ABR1I3M0_9HYPO</name>
<feature type="domain" description="Xylanolytic transcriptional activator regulatory" evidence="7">
    <location>
        <begin position="274"/>
        <end position="347"/>
    </location>
</feature>
<dbReference type="PANTHER" id="PTHR47171:SF4">
    <property type="entry name" value="ACETAMIDASE REGULATORY PROTEIN"/>
    <property type="match status" value="1"/>
</dbReference>